<proteinExistence type="predicted"/>
<dbReference type="PANTHER" id="PTHR12910">
    <property type="entry name" value="NADH-UBIQUINONE OXIDOREDUCTASE SUBUNIT B17.2"/>
    <property type="match status" value="1"/>
</dbReference>
<reference evidence="2 3" key="1">
    <citation type="submission" date="2019-07" db="EMBL/GenBank/DDBJ databases">
        <title>Whole genome shotgun sequence of Acetobacter oeni NBRC 105207.</title>
        <authorList>
            <person name="Hosoyama A."/>
            <person name="Uohara A."/>
            <person name="Ohji S."/>
            <person name="Ichikawa N."/>
        </authorList>
    </citation>
    <scope>NUCLEOTIDE SEQUENCE [LARGE SCALE GENOMIC DNA]</scope>
    <source>
        <strain evidence="2 3">NBRC 105207</strain>
    </source>
</reference>
<protein>
    <submittedName>
        <fullName evidence="2">NADH dehydrogenase</fullName>
    </submittedName>
</protein>
<name>A0A511XNA2_9PROT</name>
<dbReference type="AlphaFoldDB" id="A0A511XNA2"/>
<evidence type="ECO:0000313" key="3">
    <source>
        <dbReference type="Proteomes" id="UP000321746"/>
    </source>
</evidence>
<dbReference type="GO" id="GO:0045271">
    <property type="term" value="C:respiratory chain complex I"/>
    <property type="evidence" value="ECO:0007669"/>
    <property type="project" value="InterPro"/>
</dbReference>
<dbReference type="PANTHER" id="PTHR12910:SF2">
    <property type="entry name" value="NADH DEHYDROGENASE [UBIQUINONE] 1 ALPHA SUBCOMPLEX SUBUNIT 12"/>
    <property type="match status" value="1"/>
</dbReference>
<dbReference type="GO" id="GO:0006979">
    <property type="term" value="P:response to oxidative stress"/>
    <property type="evidence" value="ECO:0007669"/>
    <property type="project" value="TreeGrafter"/>
</dbReference>
<dbReference type="RefSeq" id="WP_146890869.1">
    <property type="nucleotide sequence ID" value="NZ_BJYG01000041.1"/>
</dbReference>
<keyword evidence="3" id="KW-1185">Reference proteome</keyword>
<gene>
    <name evidence="2" type="ORF">AOE01nite_26470</name>
</gene>
<evidence type="ECO:0000256" key="1">
    <source>
        <dbReference type="SAM" id="MobiDB-lite"/>
    </source>
</evidence>
<feature type="region of interest" description="Disordered" evidence="1">
    <location>
        <begin position="78"/>
        <end position="122"/>
    </location>
</feature>
<comment type="caution">
    <text evidence="2">The sequence shown here is derived from an EMBL/GenBank/DDBJ whole genome shotgun (WGS) entry which is preliminary data.</text>
</comment>
<evidence type="ECO:0000313" key="2">
    <source>
        <dbReference type="EMBL" id="GEN64423.1"/>
    </source>
</evidence>
<dbReference type="Proteomes" id="UP000321746">
    <property type="component" value="Unassembled WGS sequence"/>
</dbReference>
<dbReference type="InterPro" id="IPR007763">
    <property type="entry name" value="NDUFA12"/>
</dbReference>
<sequence>MTTLGTLLHTRLNGRLVGRDQDGRAYYESRRPTRKGGGVQRYERWVLYRKGEDGSSVPPEWWNWIHHVEDQPIPMEARKPWQLPNQPNLTGTPAAYRPPGSAYRGGKRPSATGDYEAWSPEE</sequence>
<organism evidence="2 3">
    <name type="scientific">Acetobacter oeni</name>
    <dbReference type="NCBI Taxonomy" id="304077"/>
    <lineage>
        <taxon>Bacteria</taxon>
        <taxon>Pseudomonadati</taxon>
        <taxon>Pseudomonadota</taxon>
        <taxon>Alphaproteobacteria</taxon>
        <taxon>Acetobacterales</taxon>
        <taxon>Acetobacteraceae</taxon>
        <taxon>Acetobacter</taxon>
    </lineage>
</organism>
<dbReference type="EMBL" id="BJYG01000041">
    <property type="protein sequence ID" value="GEN64423.1"/>
    <property type="molecule type" value="Genomic_DNA"/>
</dbReference>
<dbReference type="Pfam" id="PF05071">
    <property type="entry name" value="NDUFA12"/>
    <property type="match status" value="1"/>
</dbReference>
<accession>A0A511XNA2</accession>
<dbReference type="OrthoDB" id="9795340at2"/>